<evidence type="ECO:0000313" key="1">
    <source>
        <dbReference type="EMBL" id="MCG9026389.1"/>
    </source>
</evidence>
<dbReference type="NCBIfam" id="TIGR01913">
    <property type="entry name" value="bet_lambda"/>
    <property type="match status" value="1"/>
</dbReference>
<dbReference type="RefSeq" id="WP_027824317.1">
    <property type="nucleotide sequence ID" value="NZ_JAJAXE010000073.1"/>
</dbReference>
<dbReference type="Proteomes" id="UP001200247">
    <property type="component" value="Unassembled WGS sequence"/>
</dbReference>
<name>A0ABD4SUD6_9NEIS</name>
<dbReference type="AlphaFoldDB" id="A0ABD4SUD6"/>
<dbReference type="GeneID" id="75110261"/>
<proteinExistence type="predicted"/>
<dbReference type="EMBL" id="JAJAXM010000019">
    <property type="protein sequence ID" value="MCG9026389.1"/>
    <property type="molecule type" value="Genomic_DNA"/>
</dbReference>
<accession>A0ABD4SUD6</accession>
<protein>
    <submittedName>
        <fullName evidence="1">Phage recombination protein Bet</fullName>
    </submittedName>
</protein>
<organism evidence="1 2">
    <name type="scientific">Laribacter hongkongensis</name>
    <dbReference type="NCBI Taxonomy" id="168471"/>
    <lineage>
        <taxon>Bacteria</taxon>
        <taxon>Pseudomonadati</taxon>
        <taxon>Pseudomonadota</taxon>
        <taxon>Betaproteobacteria</taxon>
        <taxon>Neisseriales</taxon>
        <taxon>Aquaspirillaceae</taxon>
        <taxon>Laribacter</taxon>
    </lineage>
</organism>
<sequence>MSTALTTLTSKLAAKFDMGDGTELVSTLKQTAFKGQVTDAQMTALLIVANQYGLNPWTKEIYAFPDKNNGIVPVVGVDGWSRIINGDPNFDGMEFEQNAESCTCRIFRKDRGRPISVTEWMDECKRETGPWKSHPKRMLRHKAMIQCARLAFGFAGIYDQDEAERIAEKDVTPPKQAYEKVTQGDTSNPRRNELLAKANEIAETGDVDGLREYFRSLGKEDRLLIGTDEMSRMGELAARNGDLKEEQATNGRIIEGELVEGE</sequence>
<evidence type="ECO:0000313" key="2">
    <source>
        <dbReference type="Proteomes" id="UP001200247"/>
    </source>
</evidence>
<dbReference type="InterPro" id="IPR018330">
    <property type="entry name" value="RecT_fam"/>
</dbReference>
<comment type="caution">
    <text evidence="1">The sequence shown here is derived from an EMBL/GenBank/DDBJ whole genome shotgun (WGS) entry which is preliminary data.</text>
</comment>
<gene>
    <name evidence="1" type="primary">bet</name>
    <name evidence="1" type="ORF">LH440_10865</name>
</gene>
<dbReference type="Pfam" id="PF03837">
    <property type="entry name" value="RecT"/>
    <property type="match status" value="1"/>
</dbReference>
<dbReference type="InterPro" id="IPR010183">
    <property type="entry name" value="Phage_lambda_Bet"/>
</dbReference>
<reference evidence="1 2" key="1">
    <citation type="submission" date="2021-10" db="EMBL/GenBank/DDBJ databases">
        <title>Whole-genome sequencing analysis of Laribacter hongkongensis: virulence gene profiles, carbohydrate-active enzyme prediction, and antimicrobial resistance characterization.</title>
        <authorList>
            <person name="Yuan P."/>
            <person name="Zhan Y."/>
            <person name="Chen D."/>
        </authorList>
    </citation>
    <scope>NUCLEOTIDE SEQUENCE [LARGE SCALE GENOMIC DNA]</scope>
    <source>
        <strain evidence="1 2">W67</strain>
    </source>
</reference>